<protein>
    <submittedName>
        <fullName evidence="2">Uncharacterized protein</fullName>
    </submittedName>
</protein>
<dbReference type="EMBL" id="BGPR01097363">
    <property type="protein sequence ID" value="GBM45269.1"/>
    <property type="molecule type" value="Genomic_DNA"/>
</dbReference>
<feature type="compositionally biased region" description="Polar residues" evidence="1">
    <location>
        <begin position="8"/>
        <end position="29"/>
    </location>
</feature>
<evidence type="ECO:0000256" key="1">
    <source>
        <dbReference type="SAM" id="MobiDB-lite"/>
    </source>
</evidence>
<reference evidence="2 3" key="1">
    <citation type="journal article" date="2019" name="Sci. Rep.">
        <title>Orb-weaving spider Araneus ventricosus genome elucidates the spidroin gene catalogue.</title>
        <authorList>
            <person name="Kono N."/>
            <person name="Nakamura H."/>
            <person name="Ohtoshi R."/>
            <person name="Moran D.A.P."/>
            <person name="Shinohara A."/>
            <person name="Yoshida Y."/>
            <person name="Fujiwara M."/>
            <person name="Mori M."/>
            <person name="Tomita M."/>
            <person name="Arakawa K."/>
        </authorList>
    </citation>
    <scope>NUCLEOTIDE SEQUENCE [LARGE SCALE GENOMIC DNA]</scope>
</reference>
<proteinExistence type="predicted"/>
<organism evidence="2 3">
    <name type="scientific">Araneus ventricosus</name>
    <name type="common">Orbweaver spider</name>
    <name type="synonym">Epeira ventricosa</name>
    <dbReference type="NCBI Taxonomy" id="182803"/>
    <lineage>
        <taxon>Eukaryota</taxon>
        <taxon>Metazoa</taxon>
        <taxon>Ecdysozoa</taxon>
        <taxon>Arthropoda</taxon>
        <taxon>Chelicerata</taxon>
        <taxon>Arachnida</taxon>
        <taxon>Araneae</taxon>
        <taxon>Araneomorphae</taxon>
        <taxon>Entelegynae</taxon>
        <taxon>Araneoidea</taxon>
        <taxon>Araneidae</taxon>
        <taxon>Araneus</taxon>
    </lineage>
</organism>
<sequence length="120" mass="13301">MERRKSTSKLSNKSSDGCTNSPSELNSRSRQWKRSQHSGAPYMELAEFSLEDGSVDGNVVAVESSARPSPRVLPPTENHYRRTVHAGYNGMAFTTWVTLPGEKTPDVHRPFHPGSPPPPR</sequence>
<name>A0A4Y2FXX2_ARAVE</name>
<evidence type="ECO:0000313" key="3">
    <source>
        <dbReference type="Proteomes" id="UP000499080"/>
    </source>
</evidence>
<keyword evidence="3" id="KW-1185">Reference proteome</keyword>
<accession>A0A4Y2FXX2</accession>
<evidence type="ECO:0000313" key="2">
    <source>
        <dbReference type="EMBL" id="GBM45269.1"/>
    </source>
</evidence>
<dbReference type="Proteomes" id="UP000499080">
    <property type="component" value="Unassembled WGS sequence"/>
</dbReference>
<dbReference type="AlphaFoldDB" id="A0A4Y2FXX2"/>
<gene>
    <name evidence="2" type="ORF">AVEN_34093_1</name>
</gene>
<feature type="region of interest" description="Disordered" evidence="1">
    <location>
        <begin position="1"/>
        <end position="38"/>
    </location>
</feature>
<comment type="caution">
    <text evidence="2">The sequence shown here is derived from an EMBL/GenBank/DDBJ whole genome shotgun (WGS) entry which is preliminary data.</text>
</comment>